<dbReference type="GO" id="GO:0071244">
    <property type="term" value="P:cellular response to carbon dioxide"/>
    <property type="evidence" value="ECO:0007669"/>
    <property type="project" value="TreeGrafter"/>
</dbReference>
<feature type="binding site" evidence="7">
    <location>
        <position position="139"/>
    </location>
    <ligand>
        <name>Zn(2+)</name>
        <dbReference type="ChEBI" id="CHEBI:29105"/>
    </ligand>
</feature>
<keyword evidence="4 7" id="KW-0862">Zinc</keyword>
<evidence type="ECO:0000256" key="2">
    <source>
        <dbReference type="ARBA" id="ARBA00012925"/>
    </source>
</evidence>
<dbReference type="HOGENOM" id="CLU_053879_3_2_1"/>
<reference evidence="9 10" key="1">
    <citation type="submission" date="2014-06" db="EMBL/GenBank/DDBJ databases">
        <title>Evolutionary Origins and Diversification of the Mycorrhizal Mutualists.</title>
        <authorList>
            <consortium name="DOE Joint Genome Institute"/>
            <consortium name="Mycorrhizal Genomics Consortium"/>
            <person name="Kohler A."/>
            <person name="Kuo A."/>
            <person name="Nagy L.G."/>
            <person name="Floudas D."/>
            <person name="Copeland A."/>
            <person name="Barry K.W."/>
            <person name="Cichocki N."/>
            <person name="Veneault-Fourrey C."/>
            <person name="LaButti K."/>
            <person name="Lindquist E.A."/>
            <person name="Lipzen A."/>
            <person name="Lundell T."/>
            <person name="Morin E."/>
            <person name="Murat C."/>
            <person name="Riley R."/>
            <person name="Ohm R."/>
            <person name="Sun H."/>
            <person name="Tunlid A."/>
            <person name="Henrissat B."/>
            <person name="Grigoriev I.V."/>
            <person name="Hibbett D.S."/>
            <person name="Martin F."/>
        </authorList>
    </citation>
    <scope>NUCLEOTIDE SEQUENCE [LARGE SCALE GENOMIC DNA]</scope>
    <source>
        <strain evidence="9 10">FD-325 SS-3</strain>
    </source>
</reference>
<dbReference type="Proteomes" id="UP000053263">
    <property type="component" value="Unassembled WGS sequence"/>
</dbReference>
<keyword evidence="10" id="KW-1185">Reference proteome</keyword>
<dbReference type="InterPro" id="IPR036874">
    <property type="entry name" value="Carbonic_anhydrase_sf"/>
</dbReference>
<dbReference type="PANTHER" id="PTHR11002">
    <property type="entry name" value="CARBONIC ANHYDRASE"/>
    <property type="match status" value="1"/>
</dbReference>
<dbReference type="GO" id="GO:0034599">
    <property type="term" value="P:cellular response to oxidative stress"/>
    <property type="evidence" value="ECO:0007669"/>
    <property type="project" value="TreeGrafter"/>
</dbReference>
<dbReference type="SMART" id="SM00947">
    <property type="entry name" value="Pro_CA"/>
    <property type="match status" value="1"/>
</dbReference>
<dbReference type="SUPFAM" id="SSF53056">
    <property type="entry name" value="beta-carbonic anhydrase, cab"/>
    <property type="match status" value="1"/>
</dbReference>
<evidence type="ECO:0000313" key="10">
    <source>
        <dbReference type="Proteomes" id="UP000053263"/>
    </source>
</evidence>
<dbReference type="Pfam" id="PF00484">
    <property type="entry name" value="Pro_CA"/>
    <property type="match status" value="1"/>
</dbReference>
<gene>
    <name evidence="9" type="ORF">PLICRDRAFT_46217</name>
</gene>
<dbReference type="Gene3D" id="3.40.1050.10">
    <property type="entry name" value="Carbonic anhydrase"/>
    <property type="match status" value="1"/>
</dbReference>
<evidence type="ECO:0000256" key="4">
    <source>
        <dbReference type="ARBA" id="ARBA00022833"/>
    </source>
</evidence>
<protein>
    <recommendedName>
        <fullName evidence="2 8">Carbonic anhydrase</fullName>
        <ecNumber evidence="2 8">4.2.1.1</ecNumber>
    </recommendedName>
    <alternativeName>
        <fullName evidence="8">Carbonate dehydratase</fullName>
    </alternativeName>
</protein>
<dbReference type="AlphaFoldDB" id="A0A0C9SKU4"/>
<evidence type="ECO:0000256" key="3">
    <source>
        <dbReference type="ARBA" id="ARBA00022723"/>
    </source>
</evidence>
<proteinExistence type="inferred from homology"/>
<dbReference type="PANTHER" id="PTHR11002:SF76">
    <property type="entry name" value="CARBONIC ANHYDRASE"/>
    <property type="match status" value="1"/>
</dbReference>
<feature type="binding site" evidence="7">
    <location>
        <position position="142"/>
    </location>
    <ligand>
        <name>Zn(2+)</name>
        <dbReference type="ChEBI" id="CHEBI:29105"/>
    </ligand>
</feature>
<evidence type="ECO:0000256" key="1">
    <source>
        <dbReference type="ARBA" id="ARBA00006217"/>
    </source>
</evidence>
<comment type="function">
    <text evidence="8">Reversible hydration of carbon dioxide.</text>
</comment>
<sequence>MHYAEGSCTNDSSERITLVQRIITPNPTSSLRPVSSPLEKAREEFAAFLAHNASWSDKVNKEHPEFFPELTKKQYPAILWIGCADSRVPETVILDGLPGDVFTTRNIANQFLPDDTSAQSMLQYAVEIAHVRHIIVVGHSNCGGVEAAYSAAFPHRGHDVSPLTYKRAADLESEPTPVDRWIAPLAQLARAMPELADMPLEKALDKLARANVVRQVDALTRSAVVRHAWSHKRGSKIMLTSVHGCMYHLDTGLLEDLRISKYWSGLSSS</sequence>
<dbReference type="CDD" id="cd00883">
    <property type="entry name" value="beta_CA_cladeA"/>
    <property type="match status" value="1"/>
</dbReference>
<evidence type="ECO:0000256" key="7">
    <source>
        <dbReference type="PIRSR" id="PIRSR601765-1"/>
    </source>
</evidence>
<dbReference type="OrthoDB" id="10248475at2759"/>
<comment type="similarity">
    <text evidence="1 8">Belongs to the beta-class carbonic anhydrase family.</text>
</comment>
<evidence type="ECO:0000256" key="8">
    <source>
        <dbReference type="RuleBase" id="RU003956"/>
    </source>
</evidence>
<organism evidence="9 10">
    <name type="scientific">Plicaturopsis crispa FD-325 SS-3</name>
    <dbReference type="NCBI Taxonomy" id="944288"/>
    <lineage>
        <taxon>Eukaryota</taxon>
        <taxon>Fungi</taxon>
        <taxon>Dikarya</taxon>
        <taxon>Basidiomycota</taxon>
        <taxon>Agaricomycotina</taxon>
        <taxon>Agaricomycetes</taxon>
        <taxon>Agaricomycetidae</taxon>
        <taxon>Amylocorticiales</taxon>
        <taxon>Amylocorticiaceae</taxon>
        <taxon>Plicatura</taxon>
        <taxon>Plicaturopsis crispa</taxon>
    </lineage>
</organism>
<evidence type="ECO:0000256" key="5">
    <source>
        <dbReference type="ARBA" id="ARBA00023239"/>
    </source>
</evidence>
<dbReference type="EC" id="4.2.1.1" evidence="2 8"/>
<accession>A0A0C9SKU4</accession>
<keyword evidence="3 7" id="KW-0479">Metal-binding</keyword>
<feature type="binding site" evidence="7">
    <location>
        <position position="85"/>
    </location>
    <ligand>
        <name>Zn(2+)</name>
        <dbReference type="ChEBI" id="CHEBI:29105"/>
    </ligand>
</feature>
<name>A0A0C9SKU4_PLICR</name>
<dbReference type="GO" id="GO:0008270">
    <property type="term" value="F:zinc ion binding"/>
    <property type="evidence" value="ECO:0007669"/>
    <property type="project" value="UniProtKB-UniRule"/>
</dbReference>
<feature type="binding site" evidence="7">
    <location>
        <position position="83"/>
    </location>
    <ligand>
        <name>Zn(2+)</name>
        <dbReference type="ChEBI" id="CHEBI:29105"/>
    </ligand>
</feature>
<evidence type="ECO:0000313" key="9">
    <source>
        <dbReference type="EMBL" id="KII84341.1"/>
    </source>
</evidence>
<comment type="cofactor">
    <cofactor evidence="7">
        <name>Zn(2+)</name>
        <dbReference type="ChEBI" id="CHEBI:29105"/>
    </cofactor>
    <text evidence="7">Binds 1 zinc ion per subunit.</text>
</comment>
<dbReference type="EMBL" id="KN832571">
    <property type="protein sequence ID" value="KII84341.1"/>
    <property type="molecule type" value="Genomic_DNA"/>
</dbReference>
<evidence type="ECO:0000256" key="6">
    <source>
        <dbReference type="ARBA" id="ARBA00048348"/>
    </source>
</evidence>
<comment type="catalytic activity">
    <reaction evidence="6 8">
        <text>hydrogencarbonate + H(+) = CO2 + H2O</text>
        <dbReference type="Rhea" id="RHEA:10748"/>
        <dbReference type="ChEBI" id="CHEBI:15377"/>
        <dbReference type="ChEBI" id="CHEBI:15378"/>
        <dbReference type="ChEBI" id="CHEBI:16526"/>
        <dbReference type="ChEBI" id="CHEBI:17544"/>
        <dbReference type="EC" id="4.2.1.1"/>
    </reaction>
</comment>
<dbReference type="GO" id="GO:0004089">
    <property type="term" value="F:carbonate dehydratase activity"/>
    <property type="evidence" value="ECO:0007669"/>
    <property type="project" value="UniProtKB-UniRule"/>
</dbReference>
<dbReference type="InterPro" id="IPR001765">
    <property type="entry name" value="Carbonic_anhydrase"/>
</dbReference>
<keyword evidence="5 8" id="KW-0456">Lyase</keyword>